<sequence length="113" mass="12448">MCVCVCMRRPSLRVSSAVFPSPVNCAHVRTSALAASRRGHQLGSAHVRASEASPLTGLTTHKLTPRRWSSRSPLATPEGYETLTHHRTCVNLPEISCNIVILAIIPQFERLDY</sequence>
<reference evidence="1" key="1">
    <citation type="submission" date="2019-11" db="UniProtKB">
        <authorList>
            <consortium name="WormBaseParasite"/>
        </authorList>
    </citation>
    <scope>IDENTIFICATION</scope>
</reference>
<proteinExistence type="predicted"/>
<dbReference type="WBParaSite" id="MCU_008627-RA">
    <property type="protein sequence ID" value="MCU_008627-RA"/>
    <property type="gene ID" value="MCU_008627"/>
</dbReference>
<accession>A0A5K3FN05</accession>
<evidence type="ECO:0000313" key="1">
    <source>
        <dbReference type="WBParaSite" id="MCU_008627-RA"/>
    </source>
</evidence>
<protein>
    <submittedName>
        <fullName evidence="1">Secreted protein</fullName>
    </submittedName>
</protein>
<dbReference type="AlphaFoldDB" id="A0A5K3FN05"/>
<organism evidence="1">
    <name type="scientific">Mesocestoides corti</name>
    <name type="common">Flatworm</name>
    <dbReference type="NCBI Taxonomy" id="53468"/>
    <lineage>
        <taxon>Eukaryota</taxon>
        <taxon>Metazoa</taxon>
        <taxon>Spiralia</taxon>
        <taxon>Lophotrochozoa</taxon>
        <taxon>Platyhelminthes</taxon>
        <taxon>Cestoda</taxon>
        <taxon>Eucestoda</taxon>
        <taxon>Cyclophyllidea</taxon>
        <taxon>Mesocestoididae</taxon>
        <taxon>Mesocestoides</taxon>
    </lineage>
</organism>
<name>A0A5K3FN05_MESCO</name>